<accession>A0A5J4VQ46</accession>
<dbReference type="Proteomes" id="UP000324800">
    <property type="component" value="Unassembled WGS sequence"/>
</dbReference>
<proteinExistence type="predicted"/>
<reference evidence="3 4" key="1">
    <citation type="submission" date="2019-03" db="EMBL/GenBank/DDBJ databases">
        <title>Single cell metagenomics reveals metabolic interactions within the superorganism composed of flagellate Streblomastix strix and complex community of Bacteroidetes bacteria on its surface.</title>
        <authorList>
            <person name="Treitli S.C."/>
            <person name="Kolisko M."/>
            <person name="Husnik F."/>
            <person name="Keeling P."/>
            <person name="Hampl V."/>
        </authorList>
    </citation>
    <scope>NUCLEOTIDE SEQUENCE [LARGE SCALE GENOMIC DNA]</scope>
    <source>
        <strain evidence="3">ST1C</strain>
    </source>
</reference>
<comment type="caution">
    <text evidence="3">The sequence shown here is derived from an EMBL/GenBank/DDBJ whole genome shotgun (WGS) entry which is preliminary data.</text>
</comment>
<feature type="coiled-coil region" evidence="1">
    <location>
        <begin position="258"/>
        <end position="313"/>
    </location>
</feature>
<organism evidence="3 4">
    <name type="scientific">Streblomastix strix</name>
    <dbReference type="NCBI Taxonomy" id="222440"/>
    <lineage>
        <taxon>Eukaryota</taxon>
        <taxon>Metamonada</taxon>
        <taxon>Preaxostyla</taxon>
        <taxon>Oxymonadida</taxon>
        <taxon>Streblomastigidae</taxon>
        <taxon>Streblomastix</taxon>
    </lineage>
</organism>
<feature type="compositionally biased region" description="Polar residues" evidence="2">
    <location>
        <begin position="332"/>
        <end position="342"/>
    </location>
</feature>
<feature type="compositionally biased region" description="Low complexity" evidence="2">
    <location>
        <begin position="141"/>
        <end position="152"/>
    </location>
</feature>
<sequence>MMNEATNKLNVIESLLAEIAYNPLLLNVLQTQQEDDLVDDQCQTDINNQKNPSAQRKFAKKVRISDQKSIKSDQYDEEIARASERTMQYVRLYQQLLAQNVHKRNPPAPLSEDLRSFNLILDKSKHTPKRPFSYSPSIMKPPASASTPTTSSNQDTRSNSWRQNPLSVTIVQPVNPTITPYEKKKIQQMGQEVDKQIEKQNIDKEAARIAAQYKDSPIPDSVVNLDQDGYKLKQQQNARAQEDHKKFMASPVKRALDVLTDEQRAELEEKRIKEEEEDLRRRKRNKHNPNILAKFASNETDQEERAIDILSREPHPIQPIVYKPFFAKDTSSDPQTNSTIKSYQKEKQNKTITWNEDTSKKKKQQEINNEDKYGESQTGEFELSNDEEEDIDEQEQGNDKQQQKKKQKLKRLEILQRERALMLQQKEMAEEAKFMDNKQRFTVLVNEQHNVLQLPIEQSEVVWKVKAVQEQIQIQVGRHRK</sequence>
<dbReference type="AlphaFoldDB" id="A0A5J4VQ46"/>
<evidence type="ECO:0000256" key="2">
    <source>
        <dbReference type="SAM" id="MobiDB-lite"/>
    </source>
</evidence>
<gene>
    <name evidence="3" type="ORF">EZS28_019685</name>
</gene>
<feature type="compositionally biased region" description="Polar residues" evidence="2">
    <location>
        <begin position="153"/>
        <end position="167"/>
    </location>
</feature>
<evidence type="ECO:0000313" key="4">
    <source>
        <dbReference type="Proteomes" id="UP000324800"/>
    </source>
</evidence>
<evidence type="ECO:0000256" key="1">
    <source>
        <dbReference type="SAM" id="Coils"/>
    </source>
</evidence>
<feature type="region of interest" description="Disordered" evidence="2">
    <location>
        <begin position="326"/>
        <end position="405"/>
    </location>
</feature>
<keyword evidence="1" id="KW-0175">Coiled coil</keyword>
<name>A0A5J4VQ46_9EUKA</name>
<evidence type="ECO:0000313" key="3">
    <source>
        <dbReference type="EMBL" id="KAA6384788.1"/>
    </source>
</evidence>
<protein>
    <submittedName>
        <fullName evidence="3">Uncharacterized protein</fullName>
    </submittedName>
</protein>
<dbReference type="EMBL" id="SNRW01005578">
    <property type="protein sequence ID" value="KAA6384788.1"/>
    <property type="molecule type" value="Genomic_DNA"/>
</dbReference>
<feature type="region of interest" description="Disordered" evidence="2">
    <location>
        <begin position="126"/>
        <end position="167"/>
    </location>
</feature>
<feature type="compositionally biased region" description="Acidic residues" evidence="2">
    <location>
        <begin position="383"/>
        <end position="396"/>
    </location>
</feature>